<dbReference type="EC" id="3.1.3.48" evidence="5"/>
<organism evidence="5 6">
    <name type="scientific">Halalkaliarchaeum desulfuricum</name>
    <dbReference type="NCBI Taxonomy" id="2055893"/>
    <lineage>
        <taxon>Archaea</taxon>
        <taxon>Methanobacteriati</taxon>
        <taxon>Methanobacteriota</taxon>
        <taxon>Stenosarchaea group</taxon>
        <taxon>Halobacteria</taxon>
        <taxon>Halobacteriales</taxon>
        <taxon>Haloferacaceae</taxon>
        <taxon>Halalkaliarchaeum</taxon>
    </lineage>
</organism>
<accession>A0A343TNJ8</accession>
<protein>
    <submittedName>
        <fullName evidence="5">Dual specificity phosphatase</fullName>
        <ecNumber evidence="5">3.1.3.16</ecNumber>
        <ecNumber evidence="5">3.1.3.48</ecNumber>
    </submittedName>
</protein>
<dbReference type="GO" id="GO:0004725">
    <property type="term" value="F:protein tyrosine phosphatase activity"/>
    <property type="evidence" value="ECO:0007669"/>
    <property type="project" value="UniProtKB-EC"/>
</dbReference>
<feature type="domain" description="Tyrosine specific protein phosphatases" evidence="4">
    <location>
        <begin position="67"/>
        <end position="135"/>
    </location>
</feature>
<dbReference type="InterPro" id="IPR000340">
    <property type="entry name" value="Dual-sp_phosphatase_cat-dom"/>
</dbReference>
<dbReference type="PROSITE" id="PS50056">
    <property type="entry name" value="TYR_PHOSPHATASE_2"/>
    <property type="match status" value="1"/>
</dbReference>
<evidence type="ECO:0000256" key="3">
    <source>
        <dbReference type="ARBA" id="ARBA00022912"/>
    </source>
</evidence>
<evidence type="ECO:0000256" key="2">
    <source>
        <dbReference type="ARBA" id="ARBA00022801"/>
    </source>
</evidence>
<dbReference type="SUPFAM" id="SSF52799">
    <property type="entry name" value="(Phosphotyrosine protein) phosphatases II"/>
    <property type="match status" value="1"/>
</dbReference>
<dbReference type="PANTHER" id="PTHR45961">
    <property type="entry name" value="IP21249P"/>
    <property type="match status" value="1"/>
</dbReference>
<name>A0A343TNJ8_9EURY</name>
<evidence type="ECO:0000313" key="5">
    <source>
        <dbReference type="EMBL" id="AUX10670.1"/>
    </source>
</evidence>
<dbReference type="Pfam" id="PF00782">
    <property type="entry name" value="DSPc"/>
    <property type="match status" value="1"/>
</dbReference>
<dbReference type="InterPro" id="IPR029021">
    <property type="entry name" value="Prot-tyrosine_phosphatase-like"/>
</dbReference>
<dbReference type="InterPro" id="IPR000387">
    <property type="entry name" value="Tyr_Pase_dom"/>
</dbReference>
<sequence length="147" mass="16494">MRPFGYVEDRPIIRRIADRDIYLGNHLAADPRRHDREFEFVLSATDEERPLTTHHRPLVDGRGNEWPVFEQAVDTARSLYRREGSLLIHCKAGVSRSSTLVATTLAAEEGMAFAGALSAVRTARPIAIPHPALHEQAVVYLAAKTRR</sequence>
<dbReference type="PROSITE" id="PS00383">
    <property type="entry name" value="TYR_PHOSPHATASE_1"/>
    <property type="match status" value="1"/>
</dbReference>
<evidence type="ECO:0000259" key="4">
    <source>
        <dbReference type="PROSITE" id="PS50056"/>
    </source>
</evidence>
<dbReference type="KEGG" id="hdf:AArcSl_3061"/>
<dbReference type="Gene3D" id="3.90.190.10">
    <property type="entry name" value="Protein tyrosine phosphatase superfamily"/>
    <property type="match status" value="1"/>
</dbReference>
<evidence type="ECO:0000256" key="1">
    <source>
        <dbReference type="ARBA" id="ARBA00008601"/>
    </source>
</evidence>
<keyword evidence="3" id="KW-0904">Protein phosphatase</keyword>
<keyword evidence="2 5" id="KW-0378">Hydrolase</keyword>
<dbReference type="InterPro" id="IPR016130">
    <property type="entry name" value="Tyr_Pase_AS"/>
</dbReference>
<evidence type="ECO:0000313" key="6">
    <source>
        <dbReference type="Proteomes" id="UP000263012"/>
    </source>
</evidence>
<dbReference type="Proteomes" id="UP000263012">
    <property type="component" value="Chromosome"/>
</dbReference>
<dbReference type="SMART" id="SM00195">
    <property type="entry name" value="DSPc"/>
    <property type="match status" value="1"/>
</dbReference>
<keyword evidence="6" id="KW-1185">Reference proteome</keyword>
<dbReference type="AlphaFoldDB" id="A0A343TNJ8"/>
<gene>
    <name evidence="5" type="ORF">AArcSl_3061</name>
</gene>
<proteinExistence type="inferred from homology"/>
<dbReference type="RefSeq" id="WP_245883291.1">
    <property type="nucleotide sequence ID" value="NZ_CP025066.1"/>
</dbReference>
<dbReference type="CDD" id="cd14498">
    <property type="entry name" value="DSP"/>
    <property type="match status" value="1"/>
</dbReference>
<dbReference type="EMBL" id="CP025066">
    <property type="protein sequence ID" value="AUX10670.1"/>
    <property type="molecule type" value="Genomic_DNA"/>
</dbReference>
<dbReference type="GO" id="GO:0004722">
    <property type="term" value="F:protein serine/threonine phosphatase activity"/>
    <property type="evidence" value="ECO:0007669"/>
    <property type="project" value="UniProtKB-EC"/>
</dbReference>
<dbReference type="GO" id="GO:0005737">
    <property type="term" value="C:cytoplasm"/>
    <property type="evidence" value="ECO:0007669"/>
    <property type="project" value="TreeGrafter"/>
</dbReference>
<reference evidence="6" key="1">
    <citation type="submission" date="2017-11" db="EMBL/GenBank/DDBJ databases">
        <title>Phenotypic and genomic properties of facultatively anaerobic sulfur-reducing natronoarchaea from hypersaline soda lakes.</title>
        <authorList>
            <person name="Sorokin D.Y."/>
            <person name="Kublanov I.V."/>
            <person name="Roman P."/>
            <person name="Sinninghe Damste J.S."/>
            <person name="Golyshin P.N."/>
            <person name="Rojo D."/>
            <person name="Ciordia S."/>
            <person name="Mena M.D.C."/>
            <person name="Ferrer M."/>
            <person name="Messina E."/>
            <person name="Smedile F."/>
            <person name="La Spada G."/>
            <person name="La Cono V."/>
            <person name="Yakimov M.M."/>
        </authorList>
    </citation>
    <scope>NUCLEOTIDE SEQUENCE [LARGE SCALE GENOMIC DNA]</scope>
    <source>
        <strain evidence="6">AArc-Sl</strain>
    </source>
</reference>
<dbReference type="PANTHER" id="PTHR45961:SF7">
    <property type="entry name" value="DUAL SPECIFICITY PHOSPHATASE 28"/>
    <property type="match status" value="1"/>
</dbReference>
<dbReference type="InterPro" id="IPR052103">
    <property type="entry name" value="Dual_spec_Phospatases"/>
</dbReference>
<dbReference type="GeneID" id="37879428"/>
<dbReference type="EC" id="3.1.3.16" evidence="5"/>
<comment type="similarity">
    <text evidence="1">Belongs to the protein-tyrosine phosphatase family. Non-receptor class dual specificity subfamily.</text>
</comment>
<dbReference type="InterPro" id="IPR020422">
    <property type="entry name" value="TYR_PHOSPHATASE_DUAL_dom"/>
</dbReference>